<sequence>MLSFQVYKHILGMICMFSHWVEAFPCRRATALTVAFPLCPSPPSSGLVERTNGIIKIQLAKISEAFNLLWTKALPIVLLNLRSFGKHKLSPYEIVTGCLMHLDEGAYEPTLLKGDILHYCQGLINQSKEIDKLRRSRLFKDEKQLRLFEDEKSLTTEADSYPKTTSTRP</sequence>
<keyword evidence="1" id="KW-0732">Signal</keyword>
<proteinExistence type="predicted"/>
<feature type="signal peptide" evidence="1">
    <location>
        <begin position="1"/>
        <end position="23"/>
    </location>
</feature>
<name>A0AA40LR78_CNENI</name>
<keyword evidence="3" id="KW-1185">Reference proteome</keyword>
<accession>A0AA40LR78</accession>
<protein>
    <submittedName>
        <fullName evidence="2">Uncharacterized protein</fullName>
    </submittedName>
</protein>
<comment type="caution">
    <text evidence="2">The sequence shown here is derived from an EMBL/GenBank/DDBJ whole genome shotgun (WGS) entry which is preliminary data.</text>
</comment>
<dbReference type="InterPro" id="IPR012337">
    <property type="entry name" value="RNaseH-like_sf"/>
</dbReference>
<dbReference type="EMBL" id="JAULJE010000005">
    <property type="protein sequence ID" value="KAK1342690.1"/>
    <property type="molecule type" value="Genomic_DNA"/>
</dbReference>
<evidence type="ECO:0000313" key="2">
    <source>
        <dbReference type="EMBL" id="KAK1342690.1"/>
    </source>
</evidence>
<evidence type="ECO:0000256" key="1">
    <source>
        <dbReference type="SAM" id="SignalP"/>
    </source>
</evidence>
<feature type="non-terminal residue" evidence="2">
    <location>
        <position position="169"/>
    </location>
</feature>
<feature type="chain" id="PRO_5041384042" evidence="1">
    <location>
        <begin position="24"/>
        <end position="169"/>
    </location>
</feature>
<dbReference type="SUPFAM" id="SSF53098">
    <property type="entry name" value="Ribonuclease H-like"/>
    <property type="match status" value="1"/>
</dbReference>
<reference evidence="2" key="1">
    <citation type="submission" date="2023-06" db="EMBL/GenBank/DDBJ databases">
        <title>Reference genome for the Northern bat (Eptesicus nilssonii), a most northern bat species.</title>
        <authorList>
            <person name="Laine V.N."/>
            <person name="Pulliainen A.T."/>
            <person name="Lilley T.M."/>
        </authorList>
    </citation>
    <scope>NUCLEOTIDE SEQUENCE</scope>
    <source>
        <strain evidence="2">BLF_Eptnil</strain>
        <tissue evidence="2">Kidney</tissue>
    </source>
</reference>
<evidence type="ECO:0000313" key="3">
    <source>
        <dbReference type="Proteomes" id="UP001177744"/>
    </source>
</evidence>
<gene>
    <name evidence="2" type="ORF">QTO34_015456</name>
</gene>
<dbReference type="Proteomes" id="UP001177744">
    <property type="component" value="Unassembled WGS sequence"/>
</dbReference>
<organism evidence="2 3">
    <name type="scientific">Cnephaeus nilssonii</name>
    <name type="common">Northern bat</name>
    <name type="synonym">Eptesicus nilssonii</name>
    <dbReference type="NCBI Taxonomy" id="3371016"/>
    <lineage>
        <taxon>Eukaryota</taxon>
        <taxon>Metazoa</taxon>
        <taxon>Chordata</taxon>
        <taxon>Craniata</taxon>
        <taxon>Vertebrata</taxon>
        <taxon>Euteleostomi</taxon>
        <taxon>Mammalia</taxon>
        <taxon>Eutheria</taxon>
        <taxon>Laurasiatheria</taxon>
        <taxon>Chiroptera</taxon>
        <taxon>Yangochiroptera</taxon>
        <taxon>Vespertilionidae</taxon>
        <taxon>Cnephaeus</taxon>
    </lineage>
</organism>
<dbReference type="AlphaFoldDB" id="A0AA40LR78"/>